<name>A0A0F9AHI7_9ZZZZ</name>
<dbReference type="EMBL" id="LAZR01042633">
    <property type="protein sequence ID" value="KKL09054.1"/>
    <property type="molecule type" value="Genomic_DNA"/>
</dbReference>
<protein>
    <submittedName>
        <fullName evidence="1">Uncharacterized protein</fullName>
    </submittedName>
</protein>
<gene>
    <name evidence="1" type="ORF">LCGC14_2569720</name>
</gene>
<organism evidence="1">
    <name type="scientific">marine sediment metagenome</name>
    <dbReference type="NCBI Taxonomy" id="412755"/>
    <lineage>
        <taxon>unclassified sequences</taxon>
        <taxon>metagenomes</taxon>
        <taxon>ecological metagenomes</taxon>
    </lineage>
</organism>
<accession>A0A0F9AHI7</accession>
<evidence type="ECO:0000313" key="1">
    <source>
        <dbReference type="EMBL" id="KKL09054.1"/>
    </source>
</evidence>
<proteinExistence type="predicted"/>
<reference evidence="1" key="1">
    <citation type="journal article" date="2015" name="Nature">
        <title>Complex archaea that bridge the gap between prokaryotes and eukaryotes.</title>
        <authorList>
            <person name="Spang A."/>
            <person name="Saw J.H."/>
            <person name="Jorgensen S.L."/>
            <person name="Zaremba-Niedzwiedzka K."/>
            <person name="Martijn J."/>
            <person name="Lind A.E."/>
            <person name="van Eijk R."/>
            <person name="Schleper C."/>
            <person name="Guy L."/>
            <person name="Ettema T.J."/>
        </authorList>
    </citation>
    <scope>NUCLEOTIDE SEQUENCE</scope>
</reference>
<comment type="caution">
    <text evidence="1">The sequence shown here is derived from an EMBL/GenBank/DDBJ whole genome shotgun (WGS) entry which is preliminary data.</text>
</comment>
<dbReference type="AlphaFoldDB" id="A0A0F9AHI7"/>
<sequence>MLAEEKLENESRKDIIQLSDESRKDIIQPSLENKIDSKMDSKEKLSDKVVPNLHNFHVNITQPSLENKIEIMKLVMDAARLFKETTPGASADYCLNWAKKRLSGKNNGNSYTPIMNLLEAPNNEEE</sequence>